<evidence type="ECO:0000313" key="2">
    <source>
        <dbReference type="Proteomes" id="UP000024001"/>
    </source>
</evidence>
<dbReference type="InterPro" id="IPR058532">
    <property type="entry name" value="YjbR/MT2646/Rv2570-like"/>
</dbReference>
<dbReference type="eggNOG" id="COG2315">
    <property type="taxonomic scope" value="Bacteria"/>
</dbReference>
<protein>
    <recommendedName>
        <fullName evidence="3">MmcQ/YjbR family DNA-binding protein</fullName>
    </recommendedName>
</protein>
<evidence type="ECO:0008006" key="3">
    <source>
        <dbReference type="Google" id="ProtNLM"/>
    </source>
</evidence>
<dbReference type="PATRIC" id="fig|273677.3.peg.749"/>
<keyword evidence="2" id="KW-1185">Reference proteome</keyword>
<sequence>MFRDDDPHLAIVRRHALALPDAQEKVSHGRPAFYTTKVFAYFGGSVRLGPGDFEQHDAAVMVLPDAADEPALRQDPRFWSPAYLGPSGWLGIDLVDLDETELGELLDASYRRTASARLIRRLDASDA</sequence>
<comment type="caution">
    <text evidence="1">The sequence shown here is derived from an EMBL/GenBank/DDBJ whole genome shotgun (WGS) entry which is preliminary data.</text>
</comment>
<dbReference type="AlphaFoldDB" id="A0A031FYA7"/>
<proteinExistence type="predicted"/>
<dbReference type="Gene3D" id="3.90.1150.30">
    <property type="match status" value="1"/>
</dbReference>
<dbReference type="InterPro" id="IPR038056">
    <property type="entry name" value="YjbR-like_sf"/>
</dbReference>
<reference evidence="1 2" key="1">
    <citation type="submission" date="2014-03" db="EMBL/GenBank/DDBJ databases">
        <title>Draft Genome Sequences of 13 Willow Endophytes.</title>
        <authorList>
            <person name="Gan H.Y."/>
            <person name="Gan H.M."/>
            <person name="Savka M.A."/>
            <person name="Hudson A.O."/>
        </authorList>
    </citation>
    <scope>NUCLEOTIDE SEQUENCE [LARGE SCALE GENOMIC DNA]</scope>
    <source>
        <strain evidence="1 2">RIT293</strain>
    </source>
</reference>
<evidence type="ECO:0000313" key="1">
    <source>
        <dbReference type="EMBL" id="EZP29247.1"/>
    </source>
</evidence>
<dbReference type="Pfam" id="PF04237">
    <property type="entry name" value="YjbR"/>
    <property type="match status" value="1"/>
</dbReference>
<gene>
    <name evidence="1" type="ORF">BW34_00764</name>
</gene>
<organism evidence="1 2">
    <name type="scientific">Microbacterium oleivorans</name>
    <dbReference type="NCBI Taxonomy" id="273677"/>
    <lineage>
        <taxon>Bacteria</taxon>
        <taxon>Bacillati</taxon>
        <taxon>Actinomycetota</taxon>
        <taxon>Actinomycetes</taxon>
        <taxon>Micrococcales</taxon>
        <taxon>Microbacteriaceae</taxon>
        <taxon>Microbacterium</taxon>
    </lineage>
</organism>
<accession>A0A031FYA7</accession>
<dbReference type="SUPFAM" id="SSF142906">
    <property type="entry name" value="YjbR-like"/>
    <property type="match status" value="1"/>
</dbReference>
<name>A0A031FYA7_9MICO</name>
<dbReference type="Proteomes" id="UP000024001">
    <property type="component" value="Unassembled WGS sequence"/>
</dbReference>
<dbReference type="KEGG" id="moo:BWL13_02578"/>
<dbReference type="OrthoDB" id="8479417at2"/>
<dbReference type="EMBL" id="JFYO01000002">
    <property type="protein sequence ID" value="EZP29247.1"/>
    <property type="molecule type" value="Genomic_DNA"/>
</dbReference>